<evidence type="ECO:0000256" key="1">
    <source>
        <dbReference type="ARBA" id="ARBA00006566"/>
    </source>
</evidence>
<dbReference type="GO" id="GO:0005524">
    <property type="term" value="F:ATP binding"/>
    <property type="evidence" value="ECO:0007669"/>
    <property type="project" value="UniProtKB-KW"/>
</dbReference>
<dbReference type="Pfam" id="PF10509">
    <property type="entry name" value="GalKase_gal_bdg"/>
    <property type="match status" value="1"/>
</dbReference>
<dbReference type="OrthoDB" id="187738at2759"/>
<dbReference type="SUPFAM" id="SSF54211">
    <property type="entry name" value="Ribosomal protein S5 domain 2-like"/>
    <property type="match status" value="1"/>
</dbReference>
<feature type="domain" description="Galactokinase N-terminal" evidence="5">
    <location>
        <begin position="49"/>
        <end position="83"/>
    </location>
</feature>
<accession>A0A812ZG86</accession>
<evidence type="ECO:0000259" key="5">
    <source>
        <dbReference type="Pfam" id="PF10509"/>
    </source>
</evidence>
<feature type="domain" description="GHMP kinase N-terminal" evidence="4">
    <location>
        <begin position="125"/>
        <end position="175"/>
    </location>
</feature>
<dbReference type="GO" id="GO:0005829">
    <property type="term" value="C:cytosol"/>
    <property type="evidence" value="ECO:0007669"/>
    <property type="project" value="TreeGrafter"/>
</dbReference>
<dbReference type="EMBL" id="CAJNJA010047585">
    <property type="protein sequence ID" value="CAE7825048.1"/>
    <property type="molecule type" value="Genomic_DNA"/>
</dbReference>
<dbReference type="PIRSF" id="PIRSF000530">
    <property type="entry name" value="Galactokinase"/>
    <property type="match status" value="1"/>
</dbReference>
<evidence type="ECO:0000313" key="7">
    <source>
        <dbReference type="Proteomes" id="UP000601435"/>
    </source>
</evidence>
<sequence length="483" mass="52120">MALSLGRLANLLDTEGSQPSWLSEKFSLIVQAARRLLDLDIQESTPCRIFWIPGRIEVVGKHTDYAGGRSLLCAINRGFCVLATDRQDALLRAVSLQFKAGDKDGIVEVPLTTSLEVRQNHWSLYITTAARRLSQNFGQKQQLLGCDVAIACDLPPASGMSTSSALICAMFMVLDARNLLRQRPEFQASLPTDEVFYEYLGCIENGQSCGDLTGDRGVGTFGGSEDHTAIMASQRGTLKVFSYKPTRLERSIKMPPHLLFAVASSGLLAEKTGDKMESYNDAATLALNAGRIVAKDQGWGEDVDLATCIQRCGGGLDACDRIAKILRAQPAGEALEARFKQFFTENEECVPGVAEAFSVADEASLGAIVDRSQSAGDAGLQNLVAETRWLPAEARRLGAIAASAFGAGFGGSVWALVHATESSDFICKWKEAYLKEFPSRASTCEFFTTAPAPGACEITADLNHMATRKRKPREAAEQSSQAA</sequence>
<dbReference type="InterPro" id="IPR014721">
    <property type="entry name" value="Ribsml_uS5_D2-typ_fold_subgr"/>
</dbReference>
<dbReference type="Gene3D" id="3.30.230.10">
    <property type="match status" value="1"/>
</dbReference>
<keyword evidence="7" id="KW-1185">Reference proteome</keyword>
<evidence type="ECO:0000256" key="2">
    <source>
        <dbReference type="ARBA" id="ARBA00022741"/>
    </source>
</evidence>
<comment type="caution">
    <text evidence="6">The sequence shown here is derived from an EMBL/GenBank/DDBJ whole genome shotgun (WGS) entry which is preliminary data.</text>
</comment>
<evidence type="ECO:0000313" key="6">
    <source>
        <dbReference type="EMBL" id="CAE7825048.1"/>
    </source>
</evidence>
<dbReference type="InterPro" id="IPR020568">
    <property type="entry name" value="Ribosomal_Su5_D2-typ_SF"/>
</dbReference>
<dbReference type="InterPro" id="IPR036554">
    <property type="entry name" value="GHMP_kinase_C_sf"/>
</dbReference>
<dbReference type="GO" id="GO:0006012">
    <property type="term" value="P:galactose metabolic process"/>
    <property type="evidence" value="ECO:0007669"/>
    <property type="project" value="InterPro"/>
</dbReference>
<keyword evidence="3" id="KW-0067">ATP-binding</keyword>
<dbReference type="InterPro" id="IPR000705">
    <property type="entry name" value="Galactokinase"/>
</dbReference>
<dbReference type="PRINTS" id="PR00959">
    <property type="entry name" value="MEVGALKINASE"/>
</dbReference>
<dbReference type="Gene3D" id="3.30.70.890">
    <property type="entry name" value="GHMP kinase, C-terminal domain"/>
    <property type="match status" value="1"/>
</dbReference>
<reference evidence="6" key="1">
    <citation type="submission" date="2021-02" db="EMBL/GenBank/DDBJ databases">
        <authorList>
            <person name="Dougan E. K."/>
            <person name="Rhodes N."/>
            <person name="Thang M."/>
            <person name="Chan C."/>
        </authorList>
    </citation>
    <scope>NUCLEOTIDE SEQUENCE</scope>
</reference>
<evidence type="ECO:0000256" key="3">
    <source>
        <dbReference type="ARBA" id="ARBA00022840"/>
    </source>
</evidence>
<dbReference type="InterPro" id="IPR019539">
    <property type="entry name" value="GalKase_N"/>
</dbReference>
<dbReference type="PRINTS" id="PR00473">
    <property type="entry name" value="GALCTOKINASE"/>
</dbReference>
<dbReference type="GO" id="GO:0004335">
    <property type="term" value="F:galactokinase activity"/>
    <property type="evidence" value="ECO:0007669"/>
    <property type="project" value="InterPro"/>
</dbReference>
<dbReference type="AlphaFoldDB" id="A0A812ZG86"/>
<organism evidence="6 7">
    <name type="scientific">Symbiodinium necroappetens</name>
    <dbReference type="NCBI Taxonomy" id="1628268"/>
    <lineage>
        <taxon>Eukaryota</taxon>
        <taxon>Sar</taxon>
        <taxon>Alveolata</taxon>
        <taxon>Dinophyceae</taxon>
        <taxon>Suessiales</taxon>
        <taxon>Symbiodiniaceae</taxon>
        <taxon>Symbiodinium</taxon>
    </lineage>
</organism>
<gene>
    <name evidence="6" type="primary">galK</name>
    <name evidence="6" type="ORF">SNEC2469_LOCUS24597</name>
</gene>
<dbReference type="SUPFAM" id="SSF55060">
    <property type="entry name" value="GHMP Kinase, C-terminal domain"/>
    <property type="match status" value="1"/>
</dbReference>
<dbReference type="Pfam" id="PF00288">
    <property type="entry name" value="GHMP_kinases_N"/>
    <property type="match status" value="1"/>
</dbReference>
<keyword evidence="2" id="KW-0547">Nucleotide-binding</keyword>
<dbReference type="InterPro" id="IPR006206">
    <property type="entry name" value="Mevalonate/galactokinase"/>
</dbReference>
<name>A0A812ZG86_9DINO</name>
<evidence type="ECO:0000259" key="4">
    <source>
        <dbReference type="Pfam" id="PF00288"/>
    </source>
</evidence>
<dbReference type="PANTHER" id="PTHR10457:SF7">
    <property type="entry name" value="GALACTOKINASE-RELATED"/>
    <property type="match status" value="1"/>
</dbReference>
<dbReference type="PANTHER" id="PTHR10457">
    <property type="entry name" value="MEVALONATE KINASE/GALACTOKINASE"/>
    <property type="match status" value="1"/>
</dbReference>
<dbReference type="Proteomes" id="UP000601435">
    <property type="component" value="Unassembled WGS sequence"/>
</dbReference>
<comment type="similarity">
    <text evidence="1">Belongs to the GHMP kinase family. GalK subfamily.</text>
</comment>
<protein>
    <submittedName>
        <fullName evidence="6">GalK protein</fullName>
    </submittedName>
</protein>
<dbReference type="InterPro" id="IPR006204">
    <property type="entry name" value="GHMP_kinase_N_dom"/>
</dbReference>
<proteinExistence type="inferred from homology"/>